<dbReference type="Gene3D" id="2.60.40.770">
    <property type="match status" value="1"/>
</dbReference>
<dbReference type="GO" id="GO:0032934">
    <property type="term" value="F:sterol binding"/>
    <property type="evidence" value="ECO:0007669"/>
    <property type="project" value="InterPro"/>
</dbReference>
<proteinExistence type="inferred from homology"/>
<evidence type="ECO:0000313" key="6">
    <source>
        <dbReference type="Proteomes" id="UP000325440"/>
    </source>
</evidence>
<sequence length="178" mass="20245">MVLLIIHYISDLFTKMFGTVVLCLSSILILLPQMSQTTTVYKCGSKNTEVLNNTTVVTFQNCTTSRCAIKRNSTMHIEIKFKLEIDVKDLITEVYGKALNIPVPLLGIDNKNICNNIYEEDGIKTKCPLLKGKTYIYKEDIYIIKAYPKFKVDVHWSLQDPNSRTVITCFEAPAKIID</sequence>
<dbReference type="GO" id="GO:0005576">
    <property type="term" value="C:extracellular region"/>
    <property type="evidence" value="ECO:0007669"/>
    <property type="project" value="UniProtKB-SubCell"/>
</dbReference>
<dbReference type="AlphaFoldDB" id="A0A5E4N014"/>
<evidence type="ECO:0000313" key="5">
    <source>
        <dbReference type="EMBL" id="VVC37994.1"/>
    </source>
</evidence>
<dbReference type="GO" id="GO:0015918">
    <property type="term" value="P:sterol transport"/>
    <property type="evidence" value="ECO:0007669"/>
    <property type="project" value="InterPro"/>
</dbReference>
<gene>
    <name evidence="5" type="ORF">CINCED_3A005281</name>
</gene>
<name>A0A5E4N014_9HEMI</name>
<comment type="similarity">
    <text evidence="2">Belongs to the NPC2 family.</text>
</comment>
<accession>A0A5E4N014</accession>
<evidence type="ECO:0000259" key="4">
    <source>
        <dbReference type="SMART" id="SM00737"/>
    </source>
</evidence>
<dbReference type="OrthoDB" id="6332846at2759"/>
<dbReference type="InterPro" id="IPR003172">
    <property type="entry name" value="ML_dom"/>
</dbReference>
<feature type="domain" description="MD-2-related lipid-recognition" evidence="4">
    <location>
        <begin position="40"/>
        <end position="174"/>
    </location>
</feature>
<organism evidence="5 6">
    <name type="scientific">Cinara cedri</name>
    <dbReference type="NCBI Taxonomy" id="506608"/>
    <lineage>
        <taxon>Eukaryota</taxon>
        <taxon>Metazoa</taxon>
        <taxon>Ecdysozoa</taxon>
        <taxon>Arthropoda</taxon>
        <taxon>Hexapoda</taxon>
        <taxon>Insecta</taxon>
        <taxon>Pterygota</taxon>
        <taxon>Neoptera</taxon>
        <taxon>Paraneoptera</taxon>
        <taxon>Hemiptera</taxon>
        <taxon>Sternorrhyncha</taxon>
        <taxon>Aphidomorpha</taxon>
        <taxon>Aphidoidea</taxon>
        <taxon>Aphididae</taxon>
        <taxon>Lachninae</taxon>
        <taxon>Cinara</taxon>
    </lineage>
</organism>
<dbReference type="Proteomes" id="UP000325440">
    <property type="component" value="Unassembled WGS sequence"/>
</dbReference>
<dbReference type="FunFam" id="2.60.40.770:FF:000001">
    <property type="entry name" value="NPC intracellular cholesterol transporter 2"/>
    <property type="match status" value="1"/>
</dbReference>
<protein>
    <submittedName>
        <fullName evidence="5">Immunoglobulin E-set,MD-2-related lipid-recognition domain</fullName>
    </submittedName>
</protein>
<keyword evidence="6" id="KW-1185">Reference proteome</keyword>
<dbReference type="Pfam" id="PF02221">
    <property type="entry name" value="E1_DerP2_DerF2"/>
    <property type="match status" value="1"/>
</dbReference>
<dbReference type="PANTHER" id="PTHR11306">
    <property type="entry name" value="NIEMANN PICK TYPE C2 PROTEIN NPC2-RELATED"/>
    <property type="match status" value="1"/>
</dbReference>
<keyword evidence="3" id="KW-0964">Secreted</keyword>
<dbReference type="InterPro" id="IPR039670">
    <property type="entry name" value="NPC2-like"/>
</dbReference>
<dbReference type="SMART" id="SM00737">
    <property type="entry name" value="ML"/>
    <property type="match status" value="1"/>
</dbReference>
<evidence type="ECO:0000256" key="1">
    <source>
        <dbReference type="ARBA" id="ARBA00004613"/>
    </source>
</evidence>
<dbReference type="SUPFAM" id="SSF81296">
    <property type="entry name" value="E set domains"/>
    <property type="match status" value="1"/>
</dbReference>
<evidence type="ECO:0000256" key="2">
    <source>
        <dbReference type="ARBA" id="ARBA00006370"/>
    </source>
</evidence>
<evidence type="ECO:0000256" key="3">
    <source>
        <dbReference type="ARBA" id="ARBA00022525"/>
    </source>
</evidence>
<dbReference type="PANTHER" id="PTHR11306:SF68">
    <property type="entry name" value="NPC INTRACELLULAR CHOLESTEROL TRANSPORTER 2"/>
    <property type="match status" value="1"/>
</dbReference>
<dbReference type="InterPro" id="IPR014756">
    <property type="entry name" value="Ig_E-set"/>
</dbReference>
<reference evidence="5 6" key="1">
    <citation type="submission" date="2019-08" db="EMBL/GenBank/DDBJ databases">
        <authorList>
            <person name="Alioto T."/>
            <person name="Alioto T."/>
            <person name="Gomez Garrido J."/>
        </authorList>
    </citation>
    <scope>NUCLEOTIDE SEQUENCE [LARGE SCALE GENOMIC DNA]</scope>
</reference>
<dbReference type="EMBL" id="CABPRJ010001460">
    <property type="protein sequence ID" value="VVC37994.1"/>
    <property type="molecule type" value="Genomic_DNA"/>
</dbReference>
<comment type="subcellular location">
    <subcellularLocation>
        <location evidence="1">Secreted</location>
    </subcellularLocation>
</comment>